<dbReference type="GO" id="GO:0046983">
    <property type="term" value="F:protein dimerization activity"/>
    <property type="evidence" value="ECO:0007669"/>
    <property type="project" value="InterPro"/>
</dbReference>
<dbReference type="PANTHER" id="PTHR43557:SF4">
    <property type="entry name" value="APOPTOSIS-INDUCING FACTOR 1, MITOCHONDRIAL"/>
    <property type="match status" value="1"/>
</dbReference>
<evidence type="ECO:0000256" key="4">
    <source>
        <dbReference type="ARBA" id="ARBA00022827"/>
    </source>
</evidence>
<gene>
    <name evidence="11" type="ORF">V5R04_13605</name>
</gene>
<dbReference type="GO" id="GO:0033108">
    <property type="term" value="P:mitochondrial respiratory chain complex assembly"/>
    <property type="evidence" value="ECO:0007669"/>
    <property type="project" value="TreeGrafter"/>
</dbReference>
<feature type="domain" description="Mitochondrial apoptosis-inducing factor C-terminal" evidence="10">
    <location>
        <begin position="348"/>
        <end position="385"/>
    </location>
</feature>
<name>A0AAU7DU98_9MICO</name>
<evidence type="ECO:0000256" key="1">
    <source>
        <dbReference type="ARBA" id="ARBA00001974"/>
    </source>
</evidence>
<evidence type="ECO:0000313" key="11">
    <source>
        <dbReference type="EMBL" id="XBH21235.1"/>
    </source>
</evidence>
<evidence type="ECO:0000259" key="9">
    <source>
        <dbReference type="Pfam" id="PF07992"/>
    </source>
</evidence>
<accession>A0AAU7DU98</accession>
<evidence type="ECO:0000256" key="2">
    <source>
        <dbReference type="ARBA" id="ARBA00022630"/>
    </source>
</evidence>
<dbReference type="InterPro" id="IPR036188">
    <property type="entry name" value="FAD/NAD-bd_sf"/>
</dbReference>
<dbReference type="GO" id="GO:0071949">
    <property type="term" value="F:FAD binding"/>
    <property type="evidence" value="ECO:0007669"/>
    <property type="project" value="TreeGrafter"/>
</dbReference>
<dbReference type="Gene3D" id="3.30.390.30">
    <property type="match status" value="1"/>
</dbReference>
<organism evidence="11">
    <name type="scientific">Jonesiaceae bacterium BS-20</name>
    <dbReference type="NCBI Taxonomy" id="3120821"/>
    <lineage>
        <taxon>Bacteria</taxon>
        <taxon>Bacillati</taxon>
        <taxon>Actinomycetota</taxon>
        <taxon>Actinomycetes</taxon>
        <taxon>Micrococcales</taxon>
        <taxon>Jonesiaceae</taxon>
    </lineage>
</organism>
<dbReference type="InterPro" id="IPR023753">
    <property type="entry name" value="FAD/NAD-binding_dom"/>
</dbReference>
<evidence type="ECO:0000256" key="8">
    <source>
        <dbReference type="ARBA" id="ARBA00047786"/>
    </source>
</evidence>
<keyword evidence="3" id="KW-0053">Apoptosis</keyword>
<dbReference type="GO" id="GO:0012501">
    <property type="term" value="P:programmed cell death"/>
    <property type="evidence" value="ECO:0007669"/>
    <property type="project" value="TreeGrafter"/>
</dbReference>
<protein>
    <submittedName>
        <fullName evidence="11">FAD-dependent oxidoreductase</fullName>
    </submittedName>
</protein>
<dbReference type="Gene3D" id="3.50.50.60">
    <property type="entry name" value="FAD/NAD(P)-binding domain"/>
    <property type="match status" value="2"/>
</dbReference>
<dbReference type="InterPro" id="IPR050446">
    <property type="entry name" value="FAD-oxidoreductase/Apoptosis"/>
</dbReference>
<proteinExistence type="predicted"/>
<sequence length="405" mass="44122">MRYDYDYVIVGAGMSAHSAARGIRERDPDGSILIIGQEPDQPYSRPMLSKDLWFKSNKTESDALLNTEAKTGATIMSNTQVVEFRPEDHVVLTDASDLVQYRKILLATGGTPRTIGDPAERIIYFRTLTDYRTLRKYSGPGQHVIVVGGGFVGTELACGLAHAGTEVTMILAETELGVRNFPPGIRARLARVFAEHGIEIMEDCAVKTIAQAPNGQTVTVTLTSGEDYSADAVVAGLGIIPNIELASDAGLATEGGGVVVDRFLQTSDTDVFASGDIAFYIDPLLGRRRIEHVDQAESSGRTAGRNMVSADEPYDHTPLFYSDLFDDGYEAVGLLNAELDMFEDWEPGKENAQGVVYYLANGAVRGVLLWNVWDSTDLAREVLREYGEPDSVKHPEQLKGRIPTG</sequence>
<comment type="cofactor">
    <cofactor evidence="1">
        <name>FAD</name>
        <dbReference type="ChEBI" id="CHEBI:57692"/>
    </cofactor>
</comment>
<keyword evidence="7" id="KW-0520">NAD</keyword>
<dbReference type="InterPro" id="IPR029324">
    <property type="entry name" value="AIF_C"/>
</dbReference>
<keyword evidence="5" id="KW-0809">Transit peptide</keyword>
<comment type="catalytic activity">
    <reaction evidence="8">
        <text>A + NADH + H(+) = AH2 + NAD(+)</text>
        <dbReference type="Rhea" id="RHEA:11356"/>
        <dbReference type="ChEBI" id="CHEBI:13193"/>
        <dbReference type="ChEBI" id="CHEBI:15378"/>
        <dbReference type="ChEBI" id="CHEBI:17499"/>
        <dbReference type="ChEBI" id="CHEBI:57540"/>
        <dbReference type="ChEBI" id="CHEBI:57945"/>
    </reaction>
</comment>
<dbReference type="PRINTS" id="PR00469">
    <property type="entry name" value="PNDRDTASEII"/>
</dbReference>
<keyword evidence="6" id="KW-0560">Oxidoreductase</keyword>
<dbReference type="Pfam" id="PF14721">
    <property type="entry name" value="AIF_C"/>
    <property type="match status" value="2"/>
</dbReference>
<evidence type="ECO:0000256" key="5">
    <source>
        <dbReference type="ARBA" id="ARBA00022946"/>
    </source>
</evidence>
<reference evidence="11" key="1">
    <citation type="submission" date="2024-02" db="EMBL/GenBank/DDBJ databases">
        <title>Tomenella chthoni gen. nov. sp. nov., a member of the family Jonesiaceae isolated from bat guano.</title>
        <authorList>
            <person name="Miller S.L."/>
            <person name="King J."/>
            <person name="Sankaranarayanan K."/>
            <person name="Lawson P.A."/>
        </authorList>
    </citation>
    <scope>NUCLEOTIDE SEQUENCE</scope>
    <source>
        <strain evidence="11">BS-20</strain>
    </source>
</reference>
<feature type="domain" description="Mitochondrial apoptosis-inducing factor C-terminal" evidence="10">
    <location>
        <begin position="303"/>
        <end position="340"/>
    </location>
</feature>
<feature type="domain" description="FAD/NAD(P)-binding" evidence="9">
    <location>
        <begin position="5"/>
        <end position="300"/>
    </location>
</feature>
<dbReference type="InterPro" id="IPR016156">
    <property type="entry name" value="FAD/NAD-linked_Rdtase_dimer_sf"/>
</dbReference>
<dbReference type="PANTHER" id="PTHR43557">
    <property type="entry name" value="APOPTOSIS-INDUCING FACTOR 1"/>
    <property type="match status" value="1"/>
</dbReference>
<dbReference type="Pfam" id="PF07992">
    <property type="entry name" value="Pyr_redox_2"/>
    <property type="match status" value="1"/>
</dbReference>
<dbReference type="EMBL" id="CP146203">
    <property type="protein sequence ID" value="XBH21235.1"/>
    <property type="molecule type" value="Genomic_DNA"/>
</dbReference>
<evidence type="ECO:0000256" key="7">
    <source>
        <dbReference type="ARBA" id="ARBA00023027"/>
    </source>
</evidence>
<dbReference type="GO" id="GO:0005737">
    <property type="term" value="C:cytoplasm"/>
    <property type="evidence" value="ECO:0007669"/>
    <property type="project" value="TreeGrafter"/>
</dbReference>
<dbReference type="GO" id="GO:0016174">
    <property type="term" value="F:NAD(P)H oxidase H2O2-forming activity"/>
    <property type="evidence" value="ECO:0007669"/>
    <property type="project" value="TreeGrafter"/>
</dbReference>
<keyword evidence="4" id="KW-0274">FAD</keyword>
<dbReference type="SUPFAM" id="SSF51905">
    <property type="entry name" value="FAD/NAD(P)-binding domain"/>
    <property type="match status" value="1"/>
</dbReference>
<dbReference type="SUPFAM" id="SSF55424">
    <property type="entry name" value="FAD/NAD-linked reductases, dimerisation (C-terminal) domain"/>
    <property type="match status" value="1"/>
</dbReference>
<evidence type="ECO:0000256" key="6">
    <source>
        <dbReference type="ARBA" id="ARBA00023002"/>
    </source>
</evidence>
<evidence type="ECO:0000256" key="3">
    <source>
        <dbReference type="ARBA" id="ARBA00022703"/>
    </source>
</evidence>
<keyword evidence="2" id="KW-0285">Flavoprotein</keyword>
<dbReference type="AlphaFoldDB" id="A0AAU7DU98"/>
<dbReference type="SMART" id="SM01353">
    <property type="entry name" value="AIF_C"/>
    <property type="match status" value="1"/>
</dbReference>
<evidence type="ECO:0000259" key="10">
    <source>
        <dbReference type="Pfam" id="PF14721"/>
    </source>
</evidence>
<dbReference type="PRINTS" id="PR00368">
    <property type="entry name" value="FADPNR"/>
</dbReference>